<gene>
    <name evidence="1" type="ORF">JMUB3936_0118</name>
</gene>
<reference evidence="1 2" key="1">
    <citation type="submission" date="2019-07" db="EMBL/GenBank/DDBJ databases">
        <title>Complete Genome Sequence of Leptotrichia wadei Strain JMUB3936.</title>
        <authorList>
            <person name="Watanabe S."/>
            <person name="Cui L."/>
        </authorList>
    </citation>
    <scope>NUCLEOTIDE SEQUENCE [LARGE SCALE GENOMIC DNA]</scope>
    <source>
        <strain evidence="1 2">JMUB3936</strain>
    </source>
</reference>
<name>A0A510KVL9_9FUSO</name>
<dbReference type="RefSeq" id="WP_255460263.1">
    <property type="nucleotide sequence ID" value="NZ_AP019841.1"/>
</dbReference>
<dbReference type="Proteomes" id="UP000321944">
    <property type="component" value="Chromosome"/>
</dbReference>
<evidence type="ECO:0000313" key="1">
    <source>
        <dbReference type="EMBL" id="BBM53855.1"/>
    </source>
</evidence>
<protein>
    <submittedName>
        <fullName evidence="1">Uncharacterized protein</fullName>
    </submittedName>
</protein>
<organism evidence="1 2">
    <name type="scientific">Leptotrichia wadei</name>
    <dbReference type="NCBI Taxonomy" id="157687"/>
    <lineage>
        <taxon>Bacteria</taxon>
        <taxon>Fusobacteriati</taxon>
        <taxon>Fusobacteriota</taxon>
        <taxon>Fusobacteriia</taxon>
        <taxon>Fusobacteriales</taxon>
        <taxon>Leptotrichiaceae</taxon>
        <taxon>Leptotrichia</taxon>
    </lineage>
</organism>
<proteinExistence type="predicted"/>
<sequence>MDKKFVEEFVVENEDVRLKKFILDFWKIFFSSKFFRKDDKS</sequence>
<accession>A0A510KVL9</accession>
<evidence type="ECO:0000313" key="2">
    <source>
        <dbReference type="Proteomes" id="UP000321944"/>
    </source>
</evidence>
<dbReference type="EMBL" id="AP019841">
    <property type="protein sequence ID" value="BBM53855.1"/>
    <property type="molecule type" value="Genomic_DNA"/>
</dbReference>
<dbReference type="AlphaFoldDB" id="A0A510KVL9"/>